<evidence type="ECO:0000313" key="13">
    <source>
        <dbReference type="EMBL" id="KAJ8971698.1"/>
    </source>
</evidence>
<comment type="subcellular location">
    <subcellularLocation>
        <location evidence="1">Cell membrane</location>
        <topology evidence="1">Multi-pass membrane protein</topology>
    </subcellularLocation>
</comment>
<evidence type="ECO:0000256" key="7">
    <source>
        <dbReference type="ARBA" id="ARBA00022989"/>
    </source>
</evidence>
<keyword evidence="4" id="KW-0716">Sensory transduction</keyword>
<dbReference type="EMBL" id="JAPWTJ010001444">
    <property type="protein sequence ID" value="KAJ8971698.1"/>
    <property type="molecule type" value="Genomic_DNA"/>
</dbReference>
<name>A0ABQ9J2Z1_9CUCU</name>
<evidence type="ECO:0008006" key="15">
    <source>
        <dbReference type="Google" id="ProtNLM"/>
    </source>
</evidence>
<sequence length="743" mass="82244">MISMTNESFSILQMVTLKEGNDIRGMFIKIPFALDFKVYIFNVTNPMEVQKGKQPSVHEVGPFCYQEWKEKVYVRDIENEDIMLYNPKDTYIKQMWPGCLSGEEVVTIPHPMILGLVNAVTRQKPGALSLLNKAIKSIYSNPESIFLTATANQILFDGVEIHCGVKDFAGKAICSQLKAEPSLRQINEDDIAFALLAPKNATPGKQFKVLRGVKSYKDVGRIIEYDGNAEIDTWPTEECNQIKGTDGTIFPPLLTKEEGLVSFAPDLCSCQDSLEFPTIATELGSAEPDFTQTVTTGLKTGSSRERAPDDLTGRIQYHSLMEILQTQESTALRCSSPTALKTNSVGVGAGTNREERFSPHLLCGWSAARRAPRTSSGVIGVLMCCTEVLDHSGSLNHHLIHQMISGSRIVTQVLWSEDAMLWVHFTPQNMHPGHVSSPGGFTAFHCRRSSLNPSVHSKRPCNSRTSSKGQTVPLGPTTLPLTPIRMGSLVGGLFFGQKEQDLSLRAFHVKDTKYDGIPVGEYTANLGDMSKNQDEKCYCLTPETCLKKGVMDLYKCAGVPIYASLPHFYESDLSYVNGVKGLFPEKEKHQIIILFESTTGGPVYAKKRLQFSMPLETNPKVDLFHNFTETVLPMFWVEEGVELNNTFTKPLKDLFKIKKIVKISSYLIIIGSVGGLMIACHMYFKGSGEADITTVHKVQPIDFRVWEGGLGVKNAISTINGTSTRGDVNPGMTPNDKNRMIKN</sequence>
<evidence type="ECO:0000256" key="2">
    <source>
        <dbReference type="ARBA" id="ARBA00010532"/>
    </source>
</evidence>
<evidence type="ECO:0000256" key="9">
    <source>
        <dbReference type="ARBA" id="ARBA00023157"/>
    </source>
</evidence>
<keyword evidence="14" id="KW-1185">Reference proteome</keyword>
<evidence type="ECO:0000256" key="10">
    <source>
        <dbReference type="ARBA" id="ARBA00023170"/>
    </source>
</evidence>
<comment type="similarity">
    <text evidence="2">Belongs to the CD36 family.</text>
</comment>
<keyword evidence="11" id="KW-0325">Glycoprotein</keyword>
<proteinExistence type="inferred from homology"/>
<accession>A0ABQ9J2Z1</accession>
<evidence type="ECO:0000256" key="4">
    <source>
        <dbReference type="ARBA" id="ARBA00022606"/>
    </source>
</evidence>
<evidence type="ECO:0000256" key="8">
    <source>
        <dbReference type="ARBA" id="ARBA00023136"/>
    </source>
</evidence>
<dbReference type="InterPro" id="IPR002159">
    <property type="entry name" value="CD36_fam"/>
</dbReference>
<dbReference type="PRINTS" id="PR01609">
    <property type="entry name" value="CD36FAMILY"/>
</dbReference>
<keyword evidence="10" id="KW-0675">Receptor</keyword>
<dbReference type="PANTHER" id="PTHR11923">
    <property type="entry name" value="SCAVENGER RECEPTOR CLASS B TYPE-1 SR-B1"/>
    <property type="match status" value="1"/>
</dbReference>
<keyword evidence="8" id="KW-0472">Membrane</keyword>
<keyword evidence="5" id="KW-0812">Transmembrane</keyword>
<evidence type="ECO:0000256" key="1">
    <source>
        <dbReference type="ARBA" id="ARBA00004651"/>
    </source>
</evidence>
<evidence type="ECO:0000256" key="12">
    <source>
        <dbReference type="SAM" id="MobiDB-lite"/>
    </source>
</evidence>
<keyword evidence="7" id="KW-1133">Transmembrane helix</keyword>
<keyword evidence="3" id="KW-1003">Cell membrane</keyword>
<organism evidence="13 14">
    <name type="scientific">Molorchus minor</name>
    <dbReference type="NCBI Taxonomy" id="1323400"/>
    <lineage>
        <taxon>Eukaryota</taxon>
        <taxon>Metazoa</taxon>
        <taxon>Ecdysozoa</taxon>
        <taxon>Arthropoda</taxon>
        <taxon>Hexapoda</taxon>
        <taxon>Insecta</taxon>
        <taxon>Pterygota</taxon>
        <taxon>Neoptera</taxon>
        <taxon>Endopterygota</taxon>
        <taxon>Coleoptera</taxon>
        <taxon>Polyphaga</taxon>
        <taxon>Cucujiformia</taxon>
        <taxon>Chrysomeloidea</taxon>
        <taxon>Cerambycidae</taxon>
        <taxon>Lamiinae</taxon>
        <taxon>Monochamini</taxon>
        <taxon>Molorchus</taxon>
    </lineage>
</organism>
<evidence type="ECO:0000256" key="3">
    <source>
        <dbReference type="ARBA" id="ARBA00022475"/>
    </source>
</evidence>
<reference evidence="13" key="1">
    <citation type="journal article" date="2023" name="Insect Mol. Biol.">
        <title>Genome sequencing provides insights into the evolution of gene families encoding plant cell wall-degrading enzymes in longhorned beetles.</title>
        <authorList>
            <person name="Shin N.R."/>
            <person name="Okamura Y."/>
            <person name="Kirsch R."/>
            <person name="Pauchet Y."/>
        </authorList>
    </citation>
    <scope>NUCLEOTIDE SEQUENCE</scope>
    <source>
        <strain evidence="13">MMC_N1</strain>
    </source>
</reference>
<keyword evidence="9" id="KW-1015">Disulfide bond</keyword>
<dbReference type="PANTHER" id="PTHR11923:SF69">
    <property type="entry name" value="SENSORY NEURON MEMBRANE PROTEIN 1"/>
    <property type="match status" value="1"/>
</dbReference>
<dbReference type="Proteomes" id="UP001162164">
    <property type="component" value="Unassembled WGS sequence"/>
</dbReference>
<keyword evidence="6" id="KW-0552">Olfaction</keyword>
<evidence type="ECO:0000313" key="14">
    <source>
        <dbReference type="Proteomes" id="UP001162164"/>
    </source>
</evidence>
<evidence type="ECO:0000256" key="6">
    <source>
        <dbReference type="ARBA" id="ARBA00022725"/>
    </source>
</evidence>
<feature type="region of interest" description="Disordered" evidence="12">
    <location>
        <begin position="723"/>
        <end position="743"/>
    </location>
</feature>
<comment type="caution">
    <text evidence="13">The sequence shown here is derived from an EMBL/GenBank/DDBJ whole genome shotgun (WGS) entry which is preliminary data.</text>
</comment>
<feature type="region of interest" description="Disordered" evidence="12">
    <location>
        <begin position="455"/>
        <end position="476"/>
    </location>
</feature>
<evidence type="ECO:0000256" key="5">
    <source>
        <dbReference type="ARBA" id="ARBA00022692"/>
    </source>
</evidence>
<dbReference type="Pfam" id="PF01130">
    <property type="entry name" value="CD36"/>
    <property type="match status" value="2"/>
</dbReference>
<gene>
    <name evidence="13" type="ORF">NQ317_014681</name>
</gene>
<protein>
    <recommendedName>
        <fullName evidence="15">Sensory neuron membrane protein 1</fullName>
    </recommendedName>
</protein>
<evidence type="ECO:0000256" key="11">
    <source>
        <dbReference type="ARBA" id="ARBA00023180"/>
    </source>
</evidence>